<dbReference type="PATRIC" id="fig|1217706.3.peg.1630"/>
<organism evidence="1 2">
    <name type="scientific">Acinetobacter vivianii</name>
    <dbReference type="NCBI Taxonomy" id="1776742"/>
    <lineage>
        <taxon>Bacteria</taxon>
        <taxon>Pseudomonadati</taxon>
        <taxon>Pseudomonadota</taxon>
        <taxon>Gammaproteobacteria</taxon>
        <taxon>Moraxellales</taxon>
        <taxon>Moraxellaceae</taxon>
        <taxon>Acinetobacter</taxon>
    </lineage>
</organism>
<evidence type="ECO:0000313" key="2">
    <source>
        <dbReference type="Proteomes" id="UP000013173"/>
    </source>
</evidence>
<dbReference type="AlphaFoldDB" id="N9NMZ0"/>
<comment type="caution">
    <text evidence="1">The sequence shown here is derived from an EMBL/GenBank/DDBJ whole genome shotgun (WGS) entry which is preliminary data.</text>
</comment>
<name>N9NMZ0_9GAMM</name>
<dbReference type="EMBL" id="APRW01000009">
    <property type="protein sequence ID" value="ENX22444.1"/>
    <property type="molecule type" value="Genomic_DNA"/>
</dbReference>
<sequence>MTNISNSTLSNKQQLAEQKQIQATQSWYAPSLEVLEKMLDKRRANLRKRNGDEKQAAVTRDEFIEHLHDLKGMNLWQASEVVASLKRAGKIKCFGRFIQMGDQDGEQ</sequence>
<evidence type="ECO:0000313" key="1">
    <source>
        <dbReference type="EMBL" id="ENX22444.1"/>
    </source>
</evidence>
<gene>
    <name evidence="1" type="ORF">F892_01686</name>
</gene>
<reference evidence="1 2" key="1">
    <citation type="submission" date="2013-02" db="EMBL/GenBank/DDBJ databases">
        <title>The Genome Sequence of Acinetobacter sp. NIPH 2168.</title>
        <authorList>
            <consortium name="The Broad Institute Genome Sequencing Platform"/>
            <consortium name="The Broad Institute Genome Sequencing Center for Infectious Disease"/>
            <person name="Cerqueira G."/>
            <person name="Feldgarden M."/>
            <person name="Courvalin P."/>
            <person name="Perichon B."/>
            <person name="Grillot-Courvalin C."/>
            <person name="Clermont D."/>
            <person name="Rocha E."/>
            <person name="Yoon E.-J."/>
            <person name="Nemec A."/>
            <person name="Walker B."/>
            <person name="Young S.K."/>
            <person name="Zeng Q."/>
            <person name="Gargeya S."/>
            <person name="Fitzgerald M."/>
            <person name="Haas B."/>
            <person name="Abouelleil A."/>
            <person name="Alvarado L."/>
            <person name="Arachchi H.M."/>
            <person name="Berlin A.M."/>
            <person name="Chapman S.B."/>
            <person name="Dewar J."/>
            <person name="Goldberg J."/>
            <person name="Griggs A."/>
            <person name="Gujja S."/>
            <person name="Hansen M."/>
            <person name="Howarth C."/>
            <person name="Imamovic A."/>
            <person name="Larimer J."/>
            <person name="McCowan C."/>
            <person name="Murphy C."/>
            <person name="Neiman D."/>
            <person name="Pearson M."/>
            <person name="Priest M."/>
            <person name="Roberts A."/>
            <person name="Saif S."/>
            <person name="Shea T."/>
            <person name="Sisk P."/>
            <person name="Sykes S."/>
            <person name="Wortman J."/>
            <person name="Nusbaum C."/>
            <person name="Birren B."/>
        </authorList>
    </citation>
    <scope>NUCLEOTIDE SEQUENCE [LARGE SCALE GENOMIC DNA]</scope>
    <source>
        <strain evidence="1 2">NIPH 2168</strain>
    </source>
</reference>
<dbReference type="HOGENOM" id="CLU_157026_1_0_6"/>
<dbReference type="Proteomes" id="UP000013173">
    <property type="component" value="Unassembled WGS sequence"/>
</dbReference>
<keyword evidence="2" id="KW-1185">Reference proteome</keyword>
<dbReference type="OrthoDB" id="6694145at2"/>
<dbReference type="RefSeq" id="WP_005257480.1">
    <property type="nucleotide sequence ID" value="NZ_BMDR01000001.1"/>
</dbReference>
<protein>
    <submittedName>
        <fullName evidence="1">Uncharacterized protein</fullName>
    </submittedName>
</protein>
<dbReference type="GeneID" id="303682099"/>
<accession>N9NMZ0</accession>
<proteinExistence type="predicted"/>